<keyword evidence="3" id="KW-1133">Transmembrane helix</keyword>
<name>A0A1Y5S8T9_9RHOB</name>
<gene>
    <name evidence="4" type="ORF">TRL7639_01603</name>
</gene>
<dbReference type="AlphaFoldDB" id="A0A1Y5S8T9"/>
<evidence type="ECO:0008006" key="6">
    <source>
        <dbReference type="Google" id="ProtNLM"/>
    </source>
</evidence>
<keyword evidence="5" id="KW-1185">Reference proteome</keyword>
<dbReference type="SUPFAM" id="SSF53448">
    <property type="entry name" value="Nucleotide-diphospho-sugar transferases"/>
    <property type="match status" value="1"/>
</dbReference>
<keyword evidence="3" id="KW-0472">Membrane</keyword>
<dbReference type="GO" id="GO:0016757">
    <property type="term" value="F:glycosyltransferase activity"/>
    <property type="evidence" value="ECO:0007669"/>
    <property type="project" value="TreeGrafter"/>
</dbReference>
<accession>A0A1Y5S8T9</accession>
<dbReference type="GO" id="GO:0016020">
    <property type="term" value="C:membrane"/>
    <property type="evidence" value="ECO:0007669"/>
    <property type="project" value="UniProtKB-SubCell"/>
</dbReference>
<keyword evidence="2" id="KW-0812">Transmembrane</keyword>
<dbReference type="InterPro" id="IPR029044">
    <property type="entry name" value="Nucleotide-diphossugar_trans"/>
</dbReference>
<reference evidence="4 5" key="1">
    <citation type="submission" date="2017-03" db="EMBL/GenBank/DDBJ databases">
        <authorList>
            <person name="Afonso C.L."/>
            <person name="Miller P.J."/>
            <person name="Scott M.A."/>
            <person name="Spackman E."/>
            <person name="Goraichik I."/>
            <person name="Dimitrov K.M."/>
            <person name="Suarez D.L."/>
            <person name="Swayne D.E."/>
        </authorList>
    </citation>
    <scope>NUCLEOTIDE SEQUENCE [LARGE SCALE GENOMIC DNA]</scope>
    <source>
        <strain evidence="4 5">CECT 7639</strain>
    </source>
</reference>
<evidence type="ECO:0000313" key="5">
    <source>
        <dbReference type="Proteomes" id="UP000193077"/>
    </source>
</evidence>
<protein>
    <recommendedName>
        <fullName evidence="6">Glycosyl transferase family 2</fullName>
    </recommendedName>
</protein>
<evidence type="ECO:0000256" key="2">
    <source>
        <dbReference type="ARBA" id="ARBA00022692"/>
    </source>
</evidence>
<dbReference type="EMBL" id="FWFO01000001">
    <property type="protein sequence ID" value="SLN34755.1"/>
    <property type="molecule type" value="Genomic_DNA"/>
</dbReference>
<dbReference type="OrthoDB" id="4964299at2"/>
<dbReference type="Proteomes" id="UP000193077">
    <property type="component" value="Unassembled WGS sequence"/>
</dbReference>
<proteinExistence type="predicted"/>
<evidence type="ECO:0000256" key="3">
    <source>
        <dbReference type="ARBA" id="ARBA00022989"/>
    </source>
</evidence>
<dbReference type="Pfam" id="PF13704">
    <property type="entry name" value="Glyco_tranf_2_4"/>
    <property type="match status" value="1"/>
</dbReference>
<dbReference type="RefSeq" id="WP_085795190.1">
    <property type="nucleotide sequence ID" value="NZ_FWFO01000001.1"/>
</dbReference>
<comment type="subcellular location">
    <subcellularLocation>
        <location evidence="1">Membrane</location>
        <topology evidence="1">Single-pass membrane protein</topology>
    </subcellularLocation>
</comment>
<dbReference type="GO" id="GO:0005737">
    <property type="term" value="C:cytoplasm"/>
    <property type="evidence" value="ECO:0007669"/>
    <property type="project" value="TreeGrafter"/>
</dbReference>
<organism evidence="4 5">
    <name type="scientific">Falsiruegeria litorea R37</name>
    <dbReference type="NCBI Taxonomy" id="1200284"/>
    <lineage>
        <taxon>Bacteria</taxon>
        <taxon>Pseudomonadati</taxon>
        <taxon>Pseudomonadota</taxon>
        <taxon>Alphaproteobacteria</taxon>
        <taxon>Rhodobacterales</taxon>
        <taxon>Roseobacteraceae</taxon>
        <taxon>Falsiruegeria</taxon>
    </lineage>
</organism>
<evidence type="ECO:0000313" key="4">
    <source>
        <dbReference type="EMBL" id="SLN34755.1"/>
    </source>
</evidence>
<dbReference type="PANTHER" id="PTHR21461:SF69">
    <property type="entry name" value="GLYCOSYLTRANSFERASE FAMILY 92 PROTEIN"/>
    <property type="match status" value="1"/>
</dbReference>
<evidence type="ECO:0000256" key="1">
    <source>
        <dbReference type="ARBA" id="ARBA00004167"/>
    </source>
</evidence>
<dbReference type="PANTHER" id="PTHR21461">
    <property type="entry name" value="GLYCOSYLTRANSFERASE FAMILY 92 PROTEIN"/>
    <property type="match status" value="1"/>
</dbReference>
<sequence>MRALAVLTVRNEGAFLLEWLAHHRAAGFTDFLVFSNNCQDGTDRILDRLQEMGHLSHVANDGPYDKRGIQFTALKTASKHPLVRKADWILPLDVDEFVNIHAGNGAIGDLIDALPEATAITLTWRLFGNGDTIRYADKPVTQSFTRCAPAVMFWPWRASMFKTLYRNDGIYSKLGVHRPRNPDLDRLDQARWFDCNGRELDEQFKLKRLFSNYGRDNFELAQLNHYPLGAMESYVLKADRGRAVHSEHMLDVDYWVERNFNTDTDTSISRYDAPSTALRDELHADPTLAKLHRRAVEWRQNRFQKLMEQEPYRALLARLMMTPQSRPISAATARTLTGFANLGRLRAKSQESGNDPKRT</sequence>